<feature type="region of interest" description="Disordered" evidence="14">
    <location>
        <begin position="273"/>
        <end position="325"/>
    </location>
</feature>
<dbReference type="Proteomes" id="UP000091857">
    <property type="component" value="Chromosome 10"/>
</dbReference>
<keyword evidence="10 13" id="KW-0695">RNA-directed DNA polymerase</keyword>
<dbReference type="GO" id="GO:0070034">
    <property type="term" value="F:telomerase RNA binding"/>
    <property type="evidence" value="ECO:0000318"/>
    <property type="project" value="GO_Central"/>
</dbReference>
<dbReference type="InterPro" id="IPR049139">
    <property type="entry name" value="TERT_C"/>
</dbReference>
<keyword evidence="6 13" id="KW-0548">Nucleotidyltransferase</keyword>
<reference evidence="17" key="1">
    <citation type="journal article" date="2016" name="Nat. Biotechnol.">
        <title>Sequencing wild and cultivated cassava and related species reveals extensive interspecific hybridization and genetic diversity.</title>
        <authorList>
            <person name="Bredeson J.V."/>
            <person name="Lyons J.B."/>
            <person name="Prochnik S.E."/>
            <person name="Wu G.A."/>
            <person name="Ha C.M."/>
            <person name="Edsinger-Gonzales E."/>
            <person name="Grimwood J."/>
            <person name="Schmutz J."/>
            <person name="Rabbi I.Y."/>
            <person name="Egesi C."/>
            <person name="Nauluvula P."/>
            <person name="Lebot V."/>
            <person name="Ndunguru J."/>
            <person name="Mkamilo G."/>
            <person name="Bart R.S."/>
            <person name="Setter T.L."/>
            <person name="Gleadow R.M."/>
            <person name="Kulakow P."/>
            <person name="Ferguson M.E."/>
            <person name="Rounsley S."/>
            <person name="Rokhsar D.S."/>
        </authorList>
    </citation>
    <scope>NUCLEOTIDE SEQUENCE [LARGE SCALE GENOMIC DNA]</scope>
    <source>
        <strain evidence="17">cv. AM560-2</strain>
    </source>
</reference>
<accession>A0A2C9V4V6</accession>
<evidence type="ECO:0000256" key="5">
    <source>
        <dbReference type="ARBA" id="ARBA00022679"/>
    </source>
</evidence>
<comment type="caution">
    <text evidence="16">The sequence shown here is derived from an EMBL/GenBank/DDBJ whole genome shotgun (WGS) entry which is preliminary data.</text>
</comment>
<keyword evidence="11 13" id="KW-0539">Nucleus</keyword>
<evidence type="ECO:0000256" key="7">
    <source>
        <dbReference type="ARBA" id="ARBA00022723"/>
    </source>
</evidence>
<dbReference type="InterPro" id="IPR021891">
    <property type="entry name" value="Telomerase_RBD"/>
</dbReference>
<organism evidence="16 17">
    <name type="scientific">Manihot esculenta</name>
    <name type="common">Cassava</name>
    <name type="synonym">Jatropha manihot</name>
    <dbReference type="NCBI Taxonomy" id="3983"/>
    <lineage>
        <taxon>Eukaryota</taxon>
        <taxon>Viridiplantae</taxon>
        <taxon>Streptophyta</taxon>
        <taxon>Embryophyta</taxon>
        <taxon>Tracheophyta</taxon>
        <taxon>Spermatophyta</taxon>
        <taxon>Magnoliopsida</taxon>
        <taxon>eudicotyledons</taxon>
        <taxon>Gunneridae</taxon>
        <taxon>Pentapetalae</taxon>
        <taxon>rosids</taxon>
        <taxon>fabids</taxon>
        <taxon>Malpighiales</taxon>
        <taxon>Euphorbiaceae</taxon>
        <taxon>Crotonoideae</taxon>
        <taxon>Manihoteae</taxon>
        <taxon>Manihot</taxon>
    </lineage>
</organism>
<evidence type="ECO:0000256" key="12">
    <source>
        <dbReference type="ARBA" id="ARBA00048173"/>
    </source>
</evidence>
<evidence type="ECO:0000256" key="8">
    <source>
        <dbReference type="ARBA" id="ARBA00022842"/>
    </source>
</evidence>
<feature type="compositionally biased region" description="Polar residues" evidence="14">
    <location>
        <begin position="273"/>
        <end position="282"/>
    </location>
</feature>
<dbReference type="PANTHER" id="PTHR12066:SF0">
    <property type="entry name" value="TELOMERASE REVERSE TRANSCRIPTASE"/>
    <property type="match status" value="1"/>
</dbReference>
<dbReference type="GO" id="GO:0042162">
    <property type="term" value="F:telomeric DNA binding"/>
    <property type="evidence" value="ECO:0000318"/>
    <property type="project" value="GO_Central"/>
</dbReference>
<evidence type="ECO:0000256" key="3">
    <source>
        <dbReference type="ARBA" id="ARBA00016182"/>
    </source>
</evidence>
<keyword evidence="8 13" id="KW-0460">Magnesium</keyword>
<dbReference type="GO" id="GO:0046872">
    <property type="term" value="F:metal ion binding"/>
    <property type="evidence" value="ECO:0007669"/>
    <property type="project" value="UniProtKB-KW"/>
</dbReference>
<dbReference type="EC" id="2.7.7.49" evidence="2 13"/>
<evidence type="ECO:0000256" key="11">
    <source>
        <dbReference type="ARBA" id="ARBA00023242"/>
    </source>
</evidence>
<evidence type="ECO:0000256" key="9">
    <source>
        <dbReference type="ARBA" id="ARBA00022895"/>
    </source>
</evidence>
<dbReference type="PRINTS" id="PR01365">
    <property type="entry name" value="TELOMERASERT"/>
</dbReference>
<dbReference type="STRING" id="3983.A0A2C9V4V6"/>
<protein>
    <recommendedName>
        <fullName evidence="3 13">Telomerase reverse transcriptase</fullName>
        <ecNumber evidence="2 13">2.7.7.49</ecNumber>
    </recommendedName>
    <alternativeName>
        <fullName evidence="13">Telomerase catalytic subunit</fullName>
    </alternativeName>
</protein>
<dbReference type="OrthoDB" id="289721at2759"/>
<keyword evidence="7 13" id="KW-0479">Metal-binding</keyword>
<dbReference type="Pfam" id="PF12009">
    <property type="entry name" value="Telomerase_RBD"/>
    <property type="match status" value="1"/>
</dbReference>
<evidence type="ECO:0000256" key="1">
    <source>
        <dbReference type="ARBA" id="ARBA00008001"/>
    </source>
</evidence>
<name>A0A2C9V4V6_MANES</name>
<dbReference type="GO" id="GO:0000781">
    <property type="term" value="C:chromosome, telomeric region"/>
    <property type="evidence" value="ECO:0007669"/>
    <property type="project" value="UniProtKB-SubCell"/>
</dbReference>
<comment type="similarity">
    <text evidence="1 13">Belongs to the reverse transcriptase family. Telomerase subfamily.</text>
</comment>
<dbReference type="PANTHER" id="PTHR12066">
    <property type="entry name" value="TELOMERASE REVERSE TRANSCRIPTASE"/>
    <property type="match status" value="1"/>
</dbReference>
<comment type="catalytic activity">
    <reaction evidence="12 13">
        <text>DNA(n) + a 2'-deoxyribonucleoside 5'-triphosphate = DNA(n+1) + diphosphate</text>
        <dbReference type="Rhea" id="RHEA:22508"/>
        <dbReference type="Rhea" id="RHEA-COMP:17339"/>
        <dbReference type="Rhea" id="RHEA-COMP:17340"/>
        <dbReference type="ChEBI" id="CHEBI:33019"/>
        <dbReference type="ChEBI" id="CHEBI:61560"/>
        <dbReference type="ChEBI" id="CHEBI:173112"/>
        <dbReference type="EC" id="2.7.7.49"/>
    </reaction>
</comment>
<keyword evidence="17" id="KW-1185">Reference proteome</keyword>
<dbReference type="PROSITE" id="PS50878">
    <property type="entry name" value="RT_POL"/>
    <property type="match status" value="1"/>
</dbReference>
<evidence type="ECO:0000259" key="15">
    <source>
        <dbReference type="PROSITE" id="PS50878"/>
    </source>
</evidence>
<dbReference type="GO" id="GO:0003720">
    <property type="term" value="F:telomerase activity"/>
    <property type="evidence" value="ECO:0000318"/>
    <property type="project" value="GO_Central"/>
</dbReference>
<dbReference type="SMART" id="SM00975">
    <property type="entry name" value="Telomerase_RBD"/>
    <property type="match status" value="1"/>
</dbReference>
<evidence type="ECO:0000256" key="14">
    <source>
        <dbReference type="SAM" id="MobiDB-lite"/>
    </source>
</evidence>
<evidence type="ECO:0000256" key="2">
    <source>
        <dbReference type="ARBA" id="ARBA00012493"/>
    </source>
</evidence>
<dbReference type="Gene3D" id="1.10.357.90">
    <property type="match status" value="1"/>
</dbReference>
<evidence type="ECO:0000256" key="13">
    <source>
        <dbReference type="RuleBase" id="RU365061"/>
    </source>
</evidence>
<proteinExistence type="inferred from homology"/>
<feature type="domain" description="Reverse transcriptase" evidence="15">
    <location>
        <begin position="764"/>
        <end position="1141"/>
    </location>
</feature>
<keyword evidence="9 13" id="KW-0779">Telomere</keyword>
<dbReference type="Gramene" id="Manes.10G091300.1.v8.1">
    <property type="protein sequence ID" value="Manes.10G091300.1.v8.1.CDS"/>
    <property type="gene ID" value="Manes.10G091300.v8.1"/>
</dbReference>
<evidence type="ECO:0000256" key="4">
    <source>
        <dbReference type="ARBA" id="ARBA00022454"/>
    </source>
</evidence>
<feature type="compositionally biased region" description="Basic residues" evidence="14">
    <location>
        <begin position="292"/>
        <end position="309"/>
    </location>
</feature>
<comment type="subcellular location">
    <subcellularLocation>
        <location evidence="13">Nucleus</location>
    </subcellularLocation>
    <subcellularLocation>
        <location evidence="13">Chromosome</location>
        <location evidence="13">Telomere</location>
    </subcellularLocation>
</comment>
<dbReference type="Gene3D" id="1.10.132.70">
    <property type="match status" value="1"/>
</dbReference>
<dbReference type="InterPro" id="IPR003545">
    <property type="entry name" value="Telomerase_RT"/>
</dbReference>
<evidence type="ECO:0000256" key="10">
    <source>
        <dbReference type="ARBA" id="ARBA00022918"/>
    </source>
</evidence>
<dbReference type="GO" id="GO:0000333">
    <property type="term" value="C:telomerase catalytic core complex"/>
    <property type="evidence" value="ECO:0000318"/>
    <property type="project" value="GO_Central"/>
</dbReference>
<gene>
    <name evidence="16" type="ORF">MANES_10G091300v8</name>
</gene>
<keyword evidence="5 13" id="KW-0808">Transferase</keyword>
<dbReference type="GO" id="GO:0007004">
    <property type="term" value="P:telomere maintenance via telomerase"/>
    <property type="evidence" value="ECO:0000318"/>
    <property type="project" value="GO_Central"/>
</dbReference>
<comment type="function">
    <text evidence="13">Telomerase is a ribonucleoprotein enzyme essential for the replication of chromosome termini in most eukaryotes. It elongates telomeres. It is a reverse transcriptase that adds simple sequence repeats to chromosome ends by copying a template sequence within the RNA component of the enzyme.</text>
</comment>
<dbReference type="Pfam" id="PF21399">
    <property type="entry name" value="TERT_C"/>
    <property type="match status" value="1"/>
</dbReference>
<dbReference type="EMBL" id="CM004396">
    <property type="protein sequence ID" value="OAY39392.1"/>
    <property type="molecule type" value="Genomic_DNA"/>
</dbReference>
<evidence type="ECO:0000313" key="16">
    <source>
        <dbReference type="EMBL" id="OAY39392.1"/>
    </source>
</evidence>
<keyword evidence="4 13" id="KW-0158">Chromosome</keyword>
<evidence type="ECO:0000313" key="17">
    <source>
        <dbReference type="Proteomes" id="UP000091857"/>
    </source>
</evidence>
<evidence type="ECO:0000256" key="6">
    <source>
        <dbReference type="ARBA" id="ARBA00022695"/>
    </source>
</evidence>
<sequence>MRKKRRVPLVLWRLFRDRARTLATTITSLIPPHSPLPPPSCHCKGRLCLNCCGTAENAMSFLLQPRDPSDYRKLLNHCFVVVNDDAPPFVTTEFRPRSNWPQHEIVVRTIEMIMREQSSSSNVICCAYDKCNHSSTVVELLTSSAWSLLLERVGDGIMFYLLKNTSIFLPLPPKKHQQVAGPPVSNLVLELTKHATGTEPQHQDPLFIHFGHEMKRDKDDSANPTSDIQQYTPLCIPGSIGCVCGNGGNSIKPFSRNTASIYGHMSVSGTAAPTVGADSTNYVGRPNEMVNPKKRSRPFRWQRRKKHKHSDTDESTSIKPSNDHPADGCIQMGVAEAAPLTTRACALKYVWFSNENFQGSNQVIVKPQKRSRLFQWQSCKKHRHLDAEELSDNTCHLNEDRTLRELQCDLNNNKNGFHEKMLQCSCFHVLQSAHLVSKGAQINRQPMFYNLENTSSVLPRKHLLNSLKPNLAGSKSLFRSIFGLSESDVNVSAPSVPCSHSSTFCITGSSCLYHSLVKLLKLLIRRTHCCKHMRLLDKHCVLSLAQITYLNSNSVLKDNHSKIDVPEKSRGLSTKHCKRTAETNDDQTEAIKSYCSKSQVVSFIWAACRNIVPPDLLGIPSNWRILRRNISKFIQLRRFEKFSLRQCMHKLKTSGFPFLSDKQSLCCLEAEVLNNVQGENLDMRMEFYRLNDATSNLKHMLLEKWILWFFSRLVVPLVQANFYVTESEHGKQDIFYYRKSIWEKLKDRTIGCLKDQNYHFLDASDVKRIISNRLFGFSKLRLCPKENGARMLANLKAPSRMLVQESSSIGMLGKAQPRCQSVKYKHFKSVNCVLRDTYAVLKGIQLKEPERLGSSVFDYNDIYKKLCPFIVGLKNELGSLPDVFIVAADVSKAFDTINQDKLLNVMKDVIHEDEYLLQRSSQVVCTKKSLWVHENLILRDPDISAGFIKSYSACFGSLQTVLVNQGSIRYMKKRELFFNLNEHVKRNVLQLDKTFYLQGIGIPQGSILSSLLCSLYYGHLERNVIFPFLDKNCELATEDLSRRHNCQDAPVPGNSSENRVSSSCYMLLRLIDDFCFISTSKRLAAAFYTRLQGGFPDYNCYMNEDKYCLNFDARHASGLPSNRVYVGEDGISFIRWSGLLLKSCTLEVQADYTRYLNKHLRSTLTVSWQGKPGHRLKTKLCDFMRPKCHPIFFDSNINSGSVVRLNIYQSFLLCAMKFHCYVSEMMYICKLHPISHLKIIGRSLRYMYLLIKKKMRSANTGSYFHPVLQLAAEEVEWLGLNAFIKVLKRKQSRHKELLCMLNSKLLAHKINGTVSSQLSYAVDSSHSSVMWKIKY</sequence>
<dbReference type="InterPro" id="IPR000477">
    <property type="entry name" value="RT_dom"/>
</dbReference>
<dbReference type="CDD" id="cd01648">
    <property type="entry name" value="TERT"/>
    <property type="match status" value="1"/>
</dbReference>